<dbReference type="STRING" id="471514.AN477_02845"/>
<evidence type="ECO:0000256" key="2">
    <source>
        <dbReference type="SAM" id="Phobius"/>
    </source>
</evidence>
<dbReference type="EMBL" id="LJCO01000011">
    <property type="protein sequence ID" value="KPV45313.1"/>
    <property type="molecule type" value="Genomic_DNA"/>
</dbReference>
<sequence>MAMGESVARVTTSQAFPIESPSIDTRVRTAPAPVRKFNMASMWFCIGVAVAAFWFIASFGAKIDATNYQIDNLQTQIKAQTAENASLTASVARLKEPSRILSIALGAGEKYANPVTITATSKH</sequence>
<evidence type="ECO:0008006" key="5">
    <source>
        <dbReference type="Google" id="ProtNLM"/>
    </source>
</evidence>
<proteinExistence type="predicted"/>
<feature type="transmembrane region" description="Helical" evidence="2">
    <location>
        <begin position="40"/>
        <end position="61"/>
    </location>
</feature>
<organism evidence="3 4">
    <name type="scientific">Alicyclobacillus ferrooxydans</name>
    <dbReference type="NCBI Taxonomy" id="471514"/>
    <lineage>
        <taxon>Bacteria</taxon>
        <taxon>Bacillati</taxon>
        <taxon>Bacillota</taxon>
        <taxon>Bacilli</taxon>
        <taxon>Bacillales</taxon>
        <taxon>Alicyclobacillaceae</taxon>
        <taxon>Alicyclobacillus</taxon>
    </lineage>
</organism>
<keyword evidence="1" id="KW-0175">Coiled coil</keyword>
<evidence type="ECO:0000256" key="1">
    <source>
        <dbReference type="SAM" id="Coils"/>
    </source>
</evidence>
<evidence type="ECO:0000313" key="3">
    <source>
        <dbReference type="EMBL" id="KPV45313.1"/>
    </source>
</evidence>
<comment type="caution">
    <text evidence="3">The sequence shown here is derived from an EMBL/GenBank/DDBJ whole genome shotgun (WGS) entry which is preliminary data.</text>
</comment>
<dbReference type="Proteomes" id="UP000050482">
    <property type="component" value="Unassembled WGS sequence"/>
</dbReference>
<protein>
    <recommendedName>
        <fullName evidence="5">Cell division protein FtsL</fullName>
    </recommendedName>
</protein>
<feature type="coiled-coil region" evidence="1">
    <location>
        <begin position="63"/>
        <end position="90"/>
    </location>
</feature>
<evidence type="ECO:0000313" key="4">
    <source>
        <dbReference type="Proteomes" id="UP000050482"/>
    </source>
</evidence>
<dbReference type="OrthoDB" id="2375820at2"/>
<dbReference type="RefSeq" id="WP_054967651.1">
    <property type="nucleotide sequence ID" value="NZ_LJCO01000011.1"/>
</dbReference>
<reference evidence="3 4" key="1">
    <citation type="submission" date="2015-09" db="EMBL/GenBank/DDBJ databases">
        <title>Draft genome sequence of Alicyclobacillus ferrooxydans DSM 22381.</title>
        <authorList>
            <person name="Hemp J."/>
        </authorList>
    </citation>
    <scope>NUCLEOTIDE SEQUENCE [LARGE SCALE GENOMIC DNA]</scope>
    <source>
        <strain evidence="3 4">TC-34</strain>
    </source>
</reference>
<gene>
    <name evidence="3" type="ORF">AN477_02845</name>
</gene>
<keyword evidence="2" id="KW-0812">Transmembrane</keyword>
<name>A0A0P9CHV8_9BACL</name>
<keyword evidence="2" id="KW-0472">Membrane</keyword>
<keyword evidence="2" id="KW-1133">Transmembrane helix</keyword>
<dbReference type="AlphaFoldDB" id="A0A0P9CHV8"/>
<keyword evidence="4" id="KW-1185">Reference proteome</keyword>
<dbReference type="PATRIC" id="fig|471514.4.peg.2902"/>
<accession>A0A0P9CHV8</accession>